<name>A0A645JLS5_9ZZZZ</name>
<proteinExistence type="predicted"/>
<feature type="compositionally biased region" description="Basic and acidic residues" evidence="1">
    <location>
        <begin position="40"/>
        <end position="56"/>
    </location>
</feature>
<keyword evidence="2" id="KW-1133">Transmembrane helix</keyword>
<accession>A0A645JLS5</accession>
<sequence length="132" mass="14860">MAKLRGGLNILFYTPVLVFFLFHKAGRQLKLRVIPCQLEDFKGHPDDQDIDRKDADDPGDGNQNAELCELFRKGLSLENLHGCDEVESKGNAPEIVPEYSGHTGGGLNEPLDKPLYKKKHERQGHCQHKRVA</sequence>
<comment type="caution">
    <text evidence="3">The sequence shown here is derived from an EMBL/GenBank/DDBJ whole genome shotgun (WGS) entry which is preliminary data.</text>
</comment>
<keyword evidence="2" id="KW-0812">Transmembrane</keyword>
<dbReference type="AlphaFoldDB" id="A0A645JLS5"/>
<organism evidence="3">
    <name type="scientific">bioreactor metagenome</name>
    <dbReference type="NCBI Taxonomy" id="1076179"/>
    <lineage>
        <taxon>unclassified sequences</taxon>
        <taxon>metagenomes</taxon>
        <taxon>ecological metagenomes</taxon>
    </lineage>
</organism>
<evidence type="ECO:0000256" key="2">
    <source>
        <dbReference type="SAM" id="Phobius"/>
    </source>
</evidence>
<protein>
    <submittedName>
        <fullName evidence="3">Uncharacterized protein</fullName>
    </submittedName>
</protein>
<gene>
    <name evidence="3" type="ORF">SDC9_211821</name>
</gene>
<evidence type="ECO:0000313" key="3">
    <source>
        <dbReference type="EMBL" id="MPN64050.1"/>
    </source>
</evidence>
<feature type="compositionally biased region" description="Basic residues" evidence="1">
    <location>
        <begin position="116"/>
        <end position="132"/>
    </location>
</feature>
<feature type="region of interest" description="Disordered" evidence="1">
    <location>
        <begin position="93"/>
        <end position="132"/>
    </location>
</feature>
<reference evidence="3" key="1">
    <citation type="submission" date="2019-08" db="EMBL/GenBank/DDBJ databases">
        <authorList>
            <person name="Kucharzyk K."/>
            <person name="Murdoch R.W."/>
            <person name="Higgins S."/>
            <person name="Loffler F."/>
        </authorList>
    </citation>
    <scope>NUCLEOTIDE SEQUENCE</scope>
</reference>
<evidence type="ECO:0000256" key="1">
    <source>
        <dbReference type="SAM" id="MobiDB-lite"/>
    </source>
</evidence>
<dbReference type="EMBL" id="VSSQ01144398">
    <property type="protein sequence ID" value="MPN64050.1"/>
    <property type="molecule type" value="Genomic_DNA"/>
</dbReference>
<feature type="transmembrane region" description="Helical" evidence="2">
    <location>
        <begin position="6"/>
        <end position="22"/>
    </location>
</feature>
<feature type="region of interest" description="Disordered" evidence="1">
    <location>
        <begin position="40"/>
        <end position="64"/>
    </location>
</feature>
<keyword evidence="2" id="KW-0472">Membrane</keyword>